<accession>A0ABP1RWE3</accession>
<feature type="domain" description="C2" evidence="2">
    <location>
        <begin position="5"/>
        <end position="129"/>
    </location>
</feature>
<evidence type="ECO:0000259" key="2">
    <source>
        <dbReference type="PROSITE" id="PS50004"/>
    </source>
</evidence>
<sequence>MIRTLCVAALVAATVQAAPIDNIKLRFKISARDLPDKDTLGTIDPYVQIFYNEDESKEEKELGRSGTLTDTENPDWGDVYEFDFSRAKRQRWHFKVYDHDNGREDDKAGEAYIDVADYVDKNQQLNVNLNKKGYLILSTVDPLPAITPAPAPVQQVIQTVPVITPVPTHVQQIHTIPIVQQGVAPAVIQTGGVLLVPQPQTVVVPEKAKLRFKISASDLPDKDKLGSIDPYVELYYTEGSSTKENKFGKSSTIDNNKNPQWGDVFEFDYDRSKQQKWHLKIYDYDQGKEDDSGGKVWVDVNDFVQKGQAITVNLSKKGTLTITNVNQGAAAPVQQTQQQILVPVAPGTPVTHVAPVAPAAPPAAVFTTNPLARIQFRLSASGLEDKDILGTSDPHVKVFSKVGSDPEKQIGKTAKLEDTENPVWPDMIEFEYDPTKQPKLHFLVLDEDDGRRDDELGDAWVDVNEYVQKNQDESVKLNKGKGFLNIRKA</sequence>
<dbReference type="PANTHER" id="PTHR47800:SF5">
    <property type="entry name" value="FER-1-LIKE PROTEIN 6"/>
    <property type="match status" value="1"/>
</dbReference>
<dbReference type="CDD" id="cd00030">
    <property type="entry name" value="C2"/>
    <property type="match status" value="3"/>
</dbReference>
<dbReference type="EMBL" id="CAXLJM020000114">
    <property type="protein sequence ID" value="CAL8137083.1"/>
    <property type="molecule type" value="Genomic_DNA"/>
</dbReference>
<evidence type="ECO:0000313" key="3">
    <source>
        <dbReference type="EMBL" id="CAL8137083.1"/>
    </source>
</evidence>
<comment type="caution">
    <text evidence="3">The sequence shown here is derived from an EMBL/GenBank/DDBJ whole genome shotgun (WGS) entry which is preliminary data.</text>
</comment>
<dbReference type="Proteomes" id="UP001642540">
    <property type="component" value="Unassembled WGS sequence"/>
</dbReference>
<feature type="domain" description="C2" evidence="2">
    <location>
        <begin position="350"/>
        <end position="477"/>
    </location>
</feature>
<feature type="signal peptide" evidence="1">
    <location>
        <begin position="1"/>
        <end position="17"/>
    </location>
</feature>
<organism evidence="3 4">
    <name type="scientific">Orchesella dallaii</name>
    <dbReference type="NCBI Taxonomy" id="48710"/>
    <lineage>
        <taxon>Eukaryota</taxon>
        <taxon>Metazoa</taxon>
        <taxon>Ecdysozoa</taxon>
        <taxon>Arthropoda</taxon>
        <taxon>Hexapoda</taxon>
        <taxon>Collembola</taxon>
        <taxon>Entomobryomorpha</taxon>
        <taxon>Entomobryoidea</taxon>
        <taxon>Orchesellidae</taxon>
        <taxon>Orchesellinae</taxon>
        <taxon>Orchesella</taxon>
    </lineage>
</organism>
<protein>
    <recommendedName>
        <fullName evidence="2">C2 domain-containing protein</fullName>
    </recommendedName>
</protein>
<dbReference type="InterPro" id="IPR035892">
    <property type="entry name" value="C2_domain_sf"/>
</dbReference>
<gene>
    <name evidence="3" type="ORF">ODALV1_LOCUS26758</name>
</gene>
<reference evidence="3 4" key="1">
    <citation type="submission" date="2024-08" db="EMBL/GenBank/DDBJ databases">
        <authorList>
            <person name="Cucini C."/>
            <person name="Frati F."/>
        </authorList>
    </citation>
    <scope>NUCLEOTIDE SEQUENCE [LARGE SCALE GENOMIC DNA]</scope>
</reference>
<dbReference type="PROSITE" id="PS50004">
    <property type="entry name" value="C2"/>
    <property type="match status" value="3"/>
</dbReference>
<feature type="chain" id="PRO_5047435718" description="C2 domain-containing protein" evidence="1">
    <location>
        <begin position="18"/>
        <end position="489"/>
    </location>
</feature>
<feature type="domain" description="C2" evidence="2">
    <location>
        <begin position="189"/>
        <end position="314"/>
    </location>
</feature>
<dbReference type="SUPFAM" id="SSF49562">
    <property type="entry name" value="C2 domain (Calcium/lipid-binding domain, CaLB)"/>
    <property type="match status" value="3"/>
</dbReference>
<evidence type="ECO:0000256" key="1">
    <source>
        <dbReference type="SAM" id="SignalP"/>
    </source>
</evidence>
<proteinExistence type="predicted"/>
<dbReference type="Gene3D" id="2.60.40.150">
    <property type="entry name" value="C2 domain"/>
    <property type="match status" value="3"/>
</dbReference>
<dbReference type="InterPro" id="IPR000008">
    <property type="entry name" value="C2_dom"/>
</dbReference>
<dbReference type="SMART" id="SM00239">
    <property type="entry name" value="C2"/>
    <property type="match status" value="3"/>
</dbReference>
<dbReference type="PANTHER" id="PTHR47800">
    <property type="entry name" value="C2 DOMAIN-CONTAINING PROTEIN"/>
    <property type="match status" value="1"/>
</dbReference>
<dbReference type="Pfam" id="PF00168">
    <property type="entry name" value="C2"/>
    <property type="match status" value="3"/>
</dbReference>
<evidence type="ECO:0000313" key="4">
    <source>
        <dbReference type="Proteomes" id="UP001642540"/>
    </source>
</evidence>
<keyword evidence="4" id="KW-1185">Reference proteome</keyword>
<name>A0ABP1RWE3_9HEXA</name>
<keyword evidence="1" id="KW-0732">Signal</keyword>